<name>A0A1Q9R209_PSEPU</name>
<accession>A0A1Q9R209</accession>
<feature type="chain" id="PRO_5012773887" evidence="1">
    <location>
        <begin position="19"/>
        <end position="213"/>
    </location>
</feature>
<evidence type="ECO:0000313" key="3">
    <source>
        <dbReference type="Proteomes" id="UP000186736"/>
    </source>
</evidence>
<dbReference type="OrthoDB" id="9812424at2"/>
<reference evidence="2 3" key="1">
    <citation type="submission" date="2016-10" db="EMBL/GenBank/DDBJ databases">
        <title>Genome Sequence of Pseudomonas putida GM4FR.</title>
        <authorList>
            <person name="Poehlein A."/>
            <person name="Wemheuer F."/>
            <person name="Hollensteiner J."/>
            <person name="Wemheuer B."/>
        </authorList>
    </citation>
    <scope>NUCLEOTIDE SEQUENCE [LARGE SCALE GENOMIC DNA]</scope>
    <source>
        <strain evidence="2 3">GM4FR</strain>
    </source>
</reference>
<evidence type="ECO:0000256" key="1">
    <source>
        <dbReference type="SAM" id="SignalP"/>
    </source>
</evidence>
<dbReference type="RefSeq" id="WP_075804421.1">
    <property type="nucleotide sequence ID" value="NZ_MKZO01000032.1"/>
</dbReference>
<dbReference type="InterPro" id="IPR031823">
    <property type="entry name" value="TatT"/>
</dbReference>
<gene>
    <name evidence="2" type="ORF">PSEMO_36330</name>
</gene>
<dbReference type="AlphaFoldDB" id="A0A1Q9R209"/>
<protein>
    <submittedName>
        <fullName evidence="2">Uncharacterized protein</fullName>
    </submittedName>
</protein>
<dbReference type="Gene3D" id="1.25.40.10">
    <property type="entry name" value="Tetratricopeptide repeat domain"/>
    <property type="match status" value="1"/>
</dbReference>
<dbReference type="EMBL" id="MKZO01000032">
    <property type="protein sequence ID" value="OLS61418.1"/>
    <property type="molecule type" value="Genomic_DNA"/>
</dbReference>
<organism evidence="2 3">
    <name type="scientific">Pseudomonas putida</name>
    <name type="common">Arthrobacter siderocapsulatus</name>
    <dbReference type="NCBI Taxonomy" id="303"/>
    <lineage>
        <taxon>Bacteria</taxon>
        <taxon>Pseudomonadati</taxon>
        <taxon>Pseudomonadota</taxon>
        <taxon>Gammaproteobacteria</taxon>
        <taxon>Pseudomonadales</taxon>
        <taxon>Pseudomonadaceae</taxon>
        <taxon>Pseudomonas</taxon>
    </lineage>
</organism>
<comment type="caution">
    <text evidence="2">The sequence shown here is derived from an EMBL/GenBank/DDBJ whole genome shotgun (WGS) entry which is preliminary data.</text>
</comment>
<keyword evidence="1" id="KW-0732">Signal</keyword>
<dbReference type="InterPro" id="IPR011990">
    <property type="entry name" value="TPR-like_helical_dom_sf"/>
</dbReference>
<evidence type="ECO:0000313" key="2">
    <source>
        <dbReference type="EMBL" id="OLS61418.1"/>
    </source>
</evidence>
<dbReference type="Proteomes" id="UP000186736">
    <property type="component" value="Unassembled WGS sequence"/>
</dbReference>
<sequence>MKRLFVASLLAFTPLTWALDQAGTQHLGELQQRWAQIQYQTPKDQRADAFEKLAGDAASFVRQYPGKAEPLIWDGIINSSWAGATGGLGALSKVKTAKASLEQAMKLDPNALQGSAYTSLGTLYDQVPGWPIGFGDAEKAETLLRQALQINPSGIDSNYFWADHLFRQKRYGEARLALQKALQAPPRPGRELADQGRRSDIDALLKAIKDKQD</sequence>
<dbReference type="SUPFAM" id="SSF48452">
    <property type="entry name" value="TPR-like"/>
    <property type="match status" value="1"/>
</dbReference>
<feature type="signal peptide" evidence="1">
    <location>
        <begin position="1"/>
        <end position="18"/>
    </location>
</feature>
<dbReference type="Pfam" id="PF16811">
    <property type="entry name" value="TAtT"/>
    <property type="match status" value="1"/>
</dbReference>
<proteinExistence type="predicted"/>